<sequence>MEQTCKPRHGRTGAILLILIGAIFMLVNAGVLDPQLLRQGWPLLLIGLGAWKLLRRF</sequence>
<dbReference type="Proteomes" id="UP000192761">
    <property type="component" value="Unassembled WGS sequence"/>
</dbReference>
<dbReference type="Pfam" id="PF18917">
    <property type="entry name" value="LiaI-LiaF-like_TM1"/>
    <property type="match status" value="1"/>
</dbReference>
<evidence type="ECO:0000313" key="4">
    <source>
        <dbReference type="Proteomes" id="UP000192761"/>
    </source>
</evidence>
<dbReference type="InterPro" id="IPR043726">
    <property type="entry name" value="LiaI-LiaF-like_TM1"/>
</dbReference>
<dbReference type="EMBL" id="FWXD01000006">
    <property type="protein sequence ID" value="SMC21977.1"/>
    <property type="molecule type" value="Genomic_DNA"/>
</dbReference>
<evidence type="ECO:0000259" key="2">
    <source>
        <dbReference type="Pfam" id="PF18917"/>
    </source>
</evidence>
<accession>A0A1W1XDL6</accession>
<dbReference type="RefSeq" id="WP_176216816.1">
    <property type="nucleotide sequence ID" value="NZ_FWXD01000006.1"/>
</dbReference>
<keyword evidence="1" id="KW-0812">Transmembrane</keyword>
<dbReference type="STRING" id="1121001.SAMN02745857_01299"/>
<organism evidence="3 4">
    <name type="scientific">Andreprevotia lacus DSM 23236</name>
    <dbReference type="NCBI Taxonomy" id="1121001"/>
    <lineage>
        <taxon>Bacteria</taxon>
        <taxon>Pseudomonadati</taxon>
        <taxon>Pseudomonadota</taxon>
        <taxon>Betaproteobacteria</taxon>
        <taxon>Neisseriales</taxon>
        <taxon>Chitinibacteraceae</taxon>
        <taxon>Andreprevotia</taxon>
    </lineage>
</organism>
<feature type="transmembrane region" description="Helical" evidence="1">
    <location>
        <begin position="12"/>
        <end position="30"/>
    </location>
</feature>
<keyword evidence="1" id="KW-0472">Membrane</keyword>
<name>A0A1W1XDL6_9NEIS</name>
<protein>
    <recommendedName>
        <fullName evidence="2">LiaI-LiaF-like transmembrane region domain-containing protein</fullName>
    </recommendedName>
</protein>
<gene>
    <name evidence="3" type="ORF">SAMN02745857_01299</name>
</gene>
<dbReference type="AlphaFoldDB" id="A0A1W1XDL6"/>
<proteinExistence type="predicted"/>
<evidence type="ECO:0000256" key="1">
    <source>
        <dbReference type="SAM" id="Phobius"/>
    </source>
</evidence>
<reference evidence="3 4" key="1">
    <citation type="submission" date="2017-04" db="EMBL/GenBank/DDBJ databases">
        <authorList>
            <person name="Afonso C.L."/>
            <person name="Miller P.J."/>
            <person name="Scott M.A."/>
            <person name="Spackman E."/>
            <person name="Goraichik I."/>
            <person name="Dimitrov K.M."/>
            <person name="Suarez D.L."/>
            <person name="Swayne D.E."/>
        </authorList>
    </citation>
    <scope>NUCLEOTIDE SEQUENCE [LARGE SCALE GENOMIC DNA]</scope>
    <source>
        <strain evidence="3 4">DSM 23236</strain>
    </source>
</reference>
<feature type="domain" description="LiaI-LiaF-like transmembrane region" evidence="2">
    <location>
        <begin position="12"/>
        <end position="53"/>
    </location>
</feature>
<keyword evidence="4" id="KW-1185">Reference proteome</keyword>
<keyword evidence="1" id="KW-1133">Transmembrane helix</keyword>
<evidence type="ECO:0000313" key="3">
    <source>
        <dbReference type="EMBL" id="SMC21977.1"/>
    </source>
</evidence>